<gene>
    <name evidence="1" type="ORF">GDO81_024830</name>
</gene>
<sequence>MHPRLVQRLLQQQWRGEEAVCAPGRPRGTCGRRPMGSLAELVGQPWQYSRRSRQGMPEDCVVDGMIRAKDGCLGAMIGLGSSAAHVCSARHLAAE</sequence>
<reference evidence="1" key="1">
    <citation type="thesis" date="2020" institute="ProQuest LLC" country="789 East Eisenhower Parkway, Ann Arbor, MI, USA">
        <title>Comparative Genomics and Chromosome Evolution.</title>
        <authorList>
            <person name="Mudd A.B."/>
        </authorList>
    </citation>
    <scope>NUCLEOTIDE SEQUENCE</scope>
    <source>
        <strain evidence="1">237g6f4</strain>
        <tissue evidence="1">Blood</tissue>
    </source>
</reference>
<name>A0AAV6Z5B9_ENGPU</name>
<dbReference type="EMBL" id="WNYA01003511">
    <property type="protein sequence ID" value="KAG8543370.1"/>
    <property type="molecule type" value="Genomic_DNA"/>
</dbReference>
<evidence type="ECO:0000313" key="2">
    <source>
        <dbReference type="Proteomes" id="UP000824782"/>
    </source>
</evidence>
<dbReference type="AlphaFoldDB" id="A0AAV6Z5B9"/>
<dbReference type="Proteomes" id="UP000824782">
    <property type="component" value="Unassembled WGS sequence"/>
</dbReference>
<protein>
    <submittedName>
        <fullName evidence="1">Uncharacterized protein</fullName>
    </submittedName>
</protein>
<evidence type="ECO:0000313" key="1">
    <source>
        <dbReference type="EMBL" id="KAG8543370.1"/>
    </source>
</evidence>
<keyword evidence="2" id="KW-1185">Reference proteome</keyword>
<proteinExistence type="predicted"/>
<accession>A0AAV6Z5B9</accession>
<organism evidence="1 2">
    <name type="scientific">Engystomops pustulosus</name>
    <name type="common">Tungara frog</name>
    <name type="synonym">Physalaemus pustulosus</name>
    <dbReference type="NCBI Taxonomy" id="76066"/>
    <lineage>
        <taxon>Eukaryota</taxon>
        <taxon>Metazoa</taxon>
        <taxon>Chordata</taxon>
        <taxon>Craniata</taxon>
        <taxon>Vertebrata</taxon>
        <taxon>Euteleostomi</taxon>
        <taxon>Amphibia</taxon>
        <taxon>Batrachia</taxon>
        <taxon>Anura</taxon>
        <taxon>Neobatrachia</taxon>
        <taxon>Hyloidea</taxon>
        <taxon>Leptodactylidae</taxon>
        <taxon>Leiuperinae</taxon>
        <taxon>Engystomops</taxon>
    </lineage>
</organism>
<comment type="caution">
    <text evidence="1">The sequence shown here is derived from an EMBL/GenBank/DDBJ whole genome shotgun (WGS) entry which is preliminary data.</text>
</comment>